<dbReference type="AlphaFoldDB" id="K0T999"/>
<sequence length="140" mass="15557">MSIAPGRRLRLFPGHGFLVTRAMSSSNPPSPFTVTAPTRPTADDRSKRRRSRRRRRWGRQDAGGGPRPRLRRRSTQARREVRRTVQPEGVPRGLRHGEQLPDLRARGVRVGGRDEGVRPRGDDDGRGRRPGSATARAGGG</sequence>
<protein>
    <submittedName>
        <fullName evidence="2">Uncharacterized protein</fullName>
    </submittedName>
</protein>
<name>K0T999_THAOC</name>
<evidence type="ECO:0000313" key="2">
    <source>
        <dbReference type="EMBL" id="EJK67107.1"/>
    </source>
</evidence>
<feature type="non-terminal residue" evidence="2">
    <location>
        <position position="140"/>
    </location>
</feature>
<proteinExistence type="predicted"/>
<dbReference type="EMBL" id="AGNL01013666">
    <property type="protein sequence ID" value="EJK67107.1"/>
    <property type="molecule type" value="Genomic_DNA"/>
</dbReference>
<keyword evidence="3" id="KW-1185">Reference proteome</keyword>
<evidence type="ECO:0000256" key="1">
    <source>
        <dbReference type="SAM" id="MobiDB-lite"/>
    </source>
</evidence>
<comment type="caution">
    <text evidence="2">The sequence shown here is derived from an EMBL/GenBank/DDBJ whole genome shotgun (WGS) entry which is preliminary data.</text>
</comment>
<accession>K0T999</accession>
<feature type="compositionally biased region" description="Basic residues" evidence="1">
    <location>
        <begin position="47"/>
        <end position="57"/>
    </location>
</feature>
<organism evidence="2 3">
    <name type="scientific">Thalassiosira oceanica</name>
    <name type="common">Marine diatom</name>
    <dbReference type="NCBI Taxonomy" id="159749"/>
    <lineage>
        <taxon>Eukaryota</taxon>
        <taxon>Sar</taxon>
        <taxon>Stramenopiles</taxon>
        <taxon>Ochrophyta</taxon>
        <taxon>Bacillariophyta</taxon>
        <taxon>Coscinodiscophyceae</taxon>
        <taxon>Thalassiosirophycidae</taxon>
        <taxon>Thalassiosirales</taxon>
        <taxon>Thalassiosiraceae</taxon>
        <taxon>Thalassiosira</taxon>
    </lineage>
</organism>
<feature type="compositionally biased region" description="Polar residues" evidence="1">
    <location>
        <begin position="22"/>
        <end position="38"/>
    </location>
</feature>
<gene>
    <name evidence="2" type="ORF">THAOC_11901</name>
</gene>
<evidence type="ECO:0000313" key="3">
    <source>
        <dbReference type="Proteomes" id="UP000266841"/>
    </source>
</evidence>
<feature type="region of interest" description="Disordered" evidence="1">
    <location>
        <begin position="21"/>
        <end position="140"/>
    </location>
</feature>
<dbReference type="Proteomes" id="UP000266841">
    <property type="component" value="Unassembled WGS sequence"/>
</dbReference>
<feature type="compositionally biased region" description="Basic and acidic residues" evidence="1">
    <location>
        <begin position="95"/>
        <end position="127"/>
    </location>
</feature>
<reference evidence="2 3" key="1">
    <citation type="journal article" date="2012" name="Genome Biol.">
        <title>Genome and low-iron response of an oceanic diatom adapted to chronic iron limitation.</title>
        <authorList>
            <person name="Lommer M."/>
            <person name="Specht M."/>
            <person name="Roy A.S."/>
            <person name="Kraemer L."/>
            <person name="Andreson R."/>
            <person name="Gutowska M.A."/>
            <person name="Wolf J."/>
            <person name="Bergner S.V."/>
            <person name="Schilhabel M.B."/>
            <person name="Klostermeier U.C."/>
            <person name="Beiko R.G."/>
            <person name="Rosenstiel P."/>
            <person name="Hippler M."/>
            <person name="Laroche J."/>
        </authorList>
    </citation>
    <scope>NUCLEOTIDE SEQUENCE [LARGE SCALE GENOMIC DNA]</scope>
    <source>
        <strain evidence="2 3">CCMP1005</strain>
    </source>
</reference>